<evidence type="ECO:0000313" key="4">
    <source>
        <dbReference type="Proteomes" id="UP000637757"/>
    </source>
</evidence>
<organism evidence="3 4">
    <name type="scientific">Enterococcus lacertideformus</name>
    <dbReference type="NCBI Taxonomy" id="2771493"/>
    <lineage>
        <taxon>Bacteria</taxon>
        <taxon>Bacillati</taxon>
        <taxon>Bacillota</taxon>
        <taxon>Bacilli</taxon>
        <taxon>Lactobacillales</taxon>
        <taxon>Enterococcaceae</taxon>
        <taxon>Enterococcus</taxon>
    </lineage>
</organism>
<gene>
    <name evidence="3" type="ORF">IC227_10300</name>
</gene>
<dbReference type="EMBL" id="JADAKE010000022">
    <property type="protein sequence ID" value="MBF8808585.1"/>
    <property type="molecule type" value="Genomic_DNA"/>
</dbReference>
<dbReference type="AlphaFoldDB" id="A0A931AX92"/>
<evidence type="ECO:0000256" key="1">
    <source>
        <dbReference type="SAM" id="MobiDB-lite"/>
    </source>
</evidence>
<keyword evidence="2" id="KW-0732">Signal</keyword>
<sequence length="47" mass="5151">MKKVLLLLPIVLGLTACAGVENNSKSDTESNSKTEENRKENSPQYLS</sequence>
<protein>
    <recommendedName>
        <fullName evidence="5">Lipoprotein</fullName>
    </recommendedName>
</protein>
<keyword evidence="4" id="KW-1185">Reference proteome</keyword>
<evidence type="ECO:0008006" key="5">
    <source>
        <dbReference type="Google" id="ProtNLM"/>
    </source>
</evidence>
<evidence type="ECO:0000313" key="3">
    <source>
        <dbReference type="EMBL" id="MBF8808585.1"/>
    </source>
</evidence>
<comment type="caution">
    <text evidence="3">The sequence shown here is derived from an EMBL/GenBank/DDBJ whole genome shotgun (WGS) entry which is preliminary data.</text>
</comment>
<reference evidence="3" key="1">
    <citation type="submission" date="2020-09" db="EMBL/GenBank/DDBJ databases">
        <title>Genomic insights into the novelty and pathogenicity of a unique biofilm-forming Enterococcus sp. bacteria (Enterococcus lacertideformus) identified in reptiles.</title>
        <authorList>
            <person name="Agius J.E."/>
            <person name="Phalen D.N."/>
            <person name="Rose K."/>
            <person name="Eden J.-S."/>
        </authorList>
    </citation>
    <scope>NUCLEOTIDE SEQUENCE</scope>
    <source>
        <strain evidence="3">PHRS 0518</strain>
    </source>
</reference>
<name>A0A931AX92_9ENTE</name>
<proteinExistence type="predicted"/>
<feature type="compositionally biased region" description="Basic and acidic residues" evidence="1">
    <location>
        <begin position="24"/>
        <end position="41"/>
    </location>
</feature>
<feature type="region of interest" description="Disordered" evidence="1">
    <location>
        <begin position="21"/>
        <end position="47"/>
    </location>
</feature>
<feature type="signal peptide" evidence="2">
    <location>
        <begin position="1"/>
        <end position="18"/>
    </location>
</feature>
<dbReference type="Proteomes" id="UP000637757">
    <property type="component" value="Unassembled WGS sequence"/>
</dbReference>
<accession>A0A931AX92</accession>
<evidence type="ECO:0000256" key="2">
    <source>
        <dbReference type="SAM" id="SignalP"/>
    </source>
</evidence>
<feature type="chain" id="PRO_5039600891" description="Lipoprotein" evidence="2">
    <location>
        <begin position="19"/>
        <end position="47"/>
    </location>
</feature>
<dbReference type="PROSITE" id="PS51257">
    <property type="entry name" value="PROKAR_LIPOPROTEIN"/>
    <property type="match status" value="1"/>
</dbReference>